<feature type="transmembrane region" description="Helical" evidence="6">
    <location>
        <begin position="215"/>
        <end position="240"/>
    </location>
</feature>
<dbReference type="InterPro" id="IPR014227">
    <property type="entry name" value="YtvI-like"/>
</dbReference>
<dbReference type="RefSeq" id="WP_079426888.1">
    <property type="nucleotide sequence ID" value="NZ_MZGV01000053.1"/>
</dbReference>
<evidence type="ECO:0008006" key="9">
    <source>
        <dbReference type="Google" id="ProtNLM"/>
    </source>
</evidence>
<feature type="transmembrane region" description="Helical" evidence="6">
    <location>
        <begin position="57"/>
        <end position="82"/>
    </location>
</feature>
<comment type="similarity">
    <text evidence="2">Belongs to the autoinducer-2 exporter (AI-2E) (TC 2.A.86) family.</text>
</comment>
<accession>A0A1V4IFA9</accession>
<dbReference type="OrthoDB" id="9774361at2"/>
<evidence type="ECO:0000256" key="6">
    <source>
        <dbReference type="SAM" id="Phobius"/>
    </source>
</evidence>
<evidence type="ECO:0000256" key="1">
    <source>
        <dbReference type="ARBA" id="ARBA00004141"/>
    </source>
</evidence>
<feature type="transmembrane region" description="Helical" evidence="6">
    <location>
        <begin position="163"/>
        <end position="181"/>
    </location>
</feature>
<evidence type="ECO:0000256" key="3">
    <source>
        <dbReference type="ARBA" id="ARBA00022692"/>
    </source>
</evidence>
<evidence type="ECO:0000256" key="5">
    <source>
        <dbReference type="ARBA" id="ARBA00023136"/>
    </source>
</evidence>
<sequence length="351" mass="39495">MSKLIDHLDKTILFFIIYSIVFFTFIETLGFTLPFVLALLFAFILKKPTRFISKNLKISASISALVTTIIFYSILFSLLFWASSSIISEVVELGRNVPNYIPDISDYSTHIINKIQTYYNNLDPTVIKAIQSSLSGITSKITTLINTLVKGVIAMLTSFVSSIPYFVMLFVFTLISTYFFTKDLSKSDKNSKLLSNFNDSASKIIYIYNETKKMLLNYILSYLLVVTITFIVTLMGFIILGINYAFVLALLCAILDLMPVLGMPLVYIPIVFVQFSNGQYITAIALCILYALVFIIRQISEPRIVSSSLGLHPVSVLAAIFIGLKAYGVIGMMFCIFLVVFYNIFRKVNVI</sequence>
<reference evidence="7 8" key="1">
    <citation type="submission" date="2017-03" db="EMBL/GenBank/DDBJ databases">
        <title>Genome sequence of Clostridium oryzae DSM 28571.</title>
        <authorList>
            <person name="Poehlein A."/>
            <person name="Daniel R."/>
        </authorList>
    </citation>
    <scope>NUCLEOTIDE SEQUENCE [LARGE SCALE GENOMIC DNA]</scope>
    <source>
        <strain evidence="7 8">DSM 28571</strain>
    </source>
</reference>
<dbReference type="Proteomes" id="UP000190080">
    <property type="component" value="Unassembled WGS sequence"/>
</dbReference>
<name>A0A1V4IFA9_9CLOT</name>
<evidence type="ECO:0000256" key="2">
    <source>
        <dbReference type="ARBA" id="ARBA00009773"/>
    </source>
</evidence>
<feature type="transmembrane region" description="Helical" evidence="6">
    <location>
        <begin position="319"/>
        <end position="345"/>
    </location>
</feature>
<dbReference type="PANTHER" id="PTHR21716:SF68">
    <property type="entry name" value="TRANSPORT PROTEIN YTVI-RELATED"/>
    <property type="match status" value="1"/>
</dbReference>
<comment type="subcellular location">
    <subcellularLocation>
        <location evidence="1">Membrane</location>
        <topology evidence="1">Multi-pass membrane protein</topology>
    </subcellularLocation>
</comment>
<dbReference type="NCBIfam" id="TIGR02872">
    <property type="entry name" value="spore_ytvI"/>
    <property type="match status" value="1"/>
</dbReference>
<organism evidence="7 8">
    <name type="scientific">Clostridium oryzae</name>
    <dbReference type="NCBI Taxonomy" id="1450648"/>
    <lineage>
        <taxon>Bacteria</taxon>
        <taxon>Bacillati</taxon>
        <taxon>Bacillota</taxon>
        <taxon>Clostridia</taxon>
        <taxon>Eubacteriales</taxon>
        <taxon>Clostridiaceae</taxon>
        <taxon>Clostridium</taxon>
    </lineage>
</organism>
<dbReference type="AlphaFoldDB" id="A0A1V4IFA9"/>
<evidence type="ECO:0000313" key="7">
    <source>
        <dbReference type="EMBL" id="OPJ58681.1"/>
    </source>
</evidence>
<dbReference type="GO" id="GO:0055085">
    <property type="term" value="P:transmembrane transport"/>
    <property type="evidence" value="ECO:0007669"/>
    <property type="project" value="TreeGrafter"/>
</dbReference>
<proteinExistence type="inferred from homology"/>
<dbReference type="STRING" id="1450648.CLORY_35150"/>
<evidence type="ECO:0000256" key="4">
    <source>
        <dbReference type="ARBA" id="ARBA00022989"/>
    </source>
</evidence>
<protein>
    <recommendedName>
        <fullName evidence="9">Pheromone autoinducer 2 transporter</fullName>
    </recommendedName>
</protein>
<feature type="transmembrane region" description="Helical" evidence="6">
    <location>
        <begin position="12"/>
        <end position="45"/>
    </location>
</feature>
<keyword evidence="3 6" id="KW-0812">Transmembrane</keyword>
<dbReference type="GO" id="GO:0016020">
    <property type="term" value="C:membrane"/>
    <property type="evidence" value="ECO:0007669"/>
    <property type="project" value="UniProtKB-SubCell"/>
</dbReference>
<dbReference type="PANTHER" id="PTHR21716">
    <property type="entry name" value="TRANSMEMBRANE PROTEIN"/>
    <property type="match status" value="1"/>
</dbReference>
<comment type="caution">
    <text evidence="7">The sequence shown here is derived from an EMBL/GenBank/DDBJ whole genome shotgun (WGS) entry which is preliminary data.</text>
</comment>
<keyword evidence="8" id="KW-1185">Reference proteome</keyword>
<feature type="transmembrane region" description="Helical" evidence="6">
    <location>
        <begin position="246"/>
        <end position="268"/>
    </location>
</feature>
<dbReference type="Pfam" id="PF01594">
    <property type="entry name" value="AI-2E_transport"/>
    <property type="match status" value="1"/>
</dbReference>
<keyword evidence="4 6" id="KW-1133">Transmembrane helix</keyword>
<dbReference type="InterPro" id="IPR002549">
    <property type="entry name" value="AI-2E-like"/>
</dbReference>
<evidence type="ECO:0000313" key="8">
    <source>
        <dbReference type="Proteomes" id="UP000190080"/>
    </source>
</evidence>
<dbReference type="EMBL" id="MZGV01000053">
    <property type="protein sequence ID" value="OPJ58681.1"/>
    <property type="molecule type" value="Genomic_DNA"/>
</dbReference>
<keyword evidence="5 6" id="KW-0472">Membrane</keyword>
<feature type="transmembrane region" description="Helical" evidence="6">
    <location>
        <begin position="280"/>
        <end position="299"/>
    </location>
</feature>
<gene>
    <name evidence="7" type="ORF">CLORY_35150</name>
</gene>